<dbReference type="OrthoDB" id="118550at2759"/>
<evidence type="ECO:0000259" key="7">
    <source>
        <dbReference type="PROSITE" id="PS51293"/>
    </source>
</evidence>
<feature type="compositionally biased region" description="Basic and acidic residues" evidence="5">
    <location>
        <begin position="166"/>
        <end position="177"/>
    </location>
</feature>
<dbReference type="SUPFAM" id="SSF46689">
    <property type="entry name" value="Homeodomain-like"/>
    <property type="match status" value="2"/>
</dbReference>
<evidence type="ECO:0000313" key="9">
    <source>
        <dbReference type="EMBL" id="TMW65644.1"/>
    </source>
</evidence>
<keyword evidence="2" id="KW-0238">DNA-binding</keyword>
<evidence type="ECO:0000256" key="4">
    <source>
        <dbReference type="ARBA" id="ARBA00023242"/>
    </source>
</evidence>
<feature type="region of interest" description="Disordered" evidence="5">
    <location>
        <begin position="163"/>
        <end position="186"/>
    </location>
</feature>
<dbReference type="Gene3D" id="1.10.10.60">
    <property type="entry name" value="Homeodomain-like"/>
    <property type="match status" value="2"/>
</dbReference>
<gene>
    <name evidence="9" type="ORF">Poli38472_008286</name>
</gene>
<dbReference type="PANTHER" id="PTHR12802:SF155">
    <property type="entry name" value="DEUBIQUITINASE MYSM1"/>
    <property type="match status" value="1"/>
</dbReference>
<dbReference type="Proteomes" id="UP000794436">
    <property type="component" value="Unassembled WGS sequence"/>
</dbReference>
<organism evidence="9 10">
    <name type="scientific">Pythium oligandrum</name>
    <name type="common">Mycoparasitic fungus</name>
    <dbReference type="NCBI Taxonomy" id="41045"/>
    <lineage>
        <taxon>Eukaryota</taxon>
        <taxon>Sar</taxon>
        <taxon>Stramenopiles</taxon>
        <taxon>Oomycota</taxon>
        <taxon>Peronosporomycetes</taxon>
        <taxon>Pythiales</taxon>
        <taxon>Pythiaceae</taxon>
        <taxon>Pythium</taxon>
    </lineage>
</organism>
<evidence type="ECO:0000256" key="3">
    <source>
        <dbReference type="ARBA" id="ARBA00023163"/>
    </source>
</evidence>
<dbReference type="CDD" id="cd00167">
    <property type="entry name" value="SANT"/>
    <property type="match status" value="2"/>
</dbReference>
<comment type="caution">
    <text evidence="9">The sequence shown here is derived from an EMBL/GenBank/DDBJ whole genome shotgun (WGS) entry which is preliminary data.</text>
</comment>
<dbReference type="EMBL" id="SPLM01000037">
    <property type="protein sequence ID" value="TMW65644.1"/>
    <property type="molecule type" value="Genomic_DNA"/>
</dbReference>
<feature type="region of interest" description="Disordered" evidence="5">
    <location>
        <begin position="47"/>
        <end position="71"/>
    </location>
</feature>
<dbReference type="GO" id="GO:0003677">
    <property type="term" value="F:DNA binding"/>
    <property type="evidence" value="ECO:0007669"/>
    <property type="project" value="UniProtKB-KW"/>
</dbReference>
<feature type="domain" description="SANT" evidence="7">
    <location>
        <begin position="1"/>
        <end position="54"/>
    </location>
</feature>
<dbReference type="AlphaFoldDB" id="A0A8K1CM79"/>
<dbReference type="InterPro" id="IPR017884">
    <property type="entry name" value="SANT_dom"/>
</dbReference>
<proteinExistence type="predicted"/>
<feature type="domain" description="HTH myb-type" evidence="8">
    <location>
        <begin position="1"/>
        <end position="54"/>
    </location>
</feature>
<dbReference type="InterPro" id="IPR001005">
    <property type="entry name" value="SANT/Myb"/>
</dbReference>
<evidence type="ECO:0000259" key="8">
    <source>
        <dbReference type="PROSITE" id="PS51294"/>
    </source>
</evidence>
<dbReference type="Pfam" id="PF00249">
    <property type="entry name" value="Myb_DNA-binding"/>
    <property type="match status" value="2"/>
</dbReference>
<evidence type="ECO:0000256" key="5">
    <source>
        <dbReference type="SAM" id="MobiDB-lite"/>
    </source>
</evidence>
<evidence type="ECO:0000256" key="1">
    <source>
        <dbReference type="ARBA" id="ARBA00023015"/>
    </source>
</evidence>
<evidence type="ECO:0000256" key="2">
    <source>
        <dbReference type="ARBA" id="ARBA00023125"/>
    </source>
</evidence>
<dbReference type="PANTHER" id="PTHR12802">
    <property type="entry name" value="SWI/SNF COMPLEX-RELATED"/>
    <property type="match status" value="1"/>
</dbReference>
<accession>A0A8K1CM79</accession>
<dbReference type="PROSITE" id="PS50090">
    <property type="entry name" value="MYB_LIKE"/>
    <property type="match status" value="2"/>
</dbReference>
<keyword evidence="10" id="KW-1185">Reference proteome</keyword>
<keyword evidence="4" id="KW-0539">Nucleus</keyword>
<dbReference type="PROSITE" id="PS51294">
    <property type="entry name" value="HTH_MYB"/>
    <property type="match status" value="1"/>
</dbReference>
<evidence type="ECO:0000259" key="6">
    <source>
        <dbReference type="PROSITE" id="PS50090"/>
    </source>
</evidence>
<name>A0A8K1CM79_PYTOL</name>
<keyword evidence="1" id="KW-0805">Transcription regulation</keyword>
<dbReference type="SMART" id="SM00717">
    <property type="entry name" value="SANT"/>
    <property type="match status" value="2"/>
</dbReference>
<dbReference type="PROSITE" id="PS51293">
    <property type="entry name" value="SANT"/>
    <property type="match status" value="1"/>
</dbReference>
<reference evidence="9" key="1">
    <citation type="submission" date="2019-03" db="EMBL/GenBank/DDBJ databases">
        <title>Long read genome sequence of the mycoparasitic Pythium oligandrum ATCC 38472 isolated from sugarbeet rhizosphere.</title>
        <authorList>
            <person name="Gaulin E."/>
        </authorList>
    </citation>
    <scope>NUCLEOTIDE SEQUENCE</scope>
    <source>
        <strain evidence="9">ATCC 38472_TT</strain>
    </source>
</reference>
<feature type="compositionally biased region" description="Basic residues" evidence="5">
    <location>
        <begin position="47"/>
        <end position="65"/>
    </location>
</feature>
<feature type="domain" description="Myb-like" evidence="6">
    <location>
        <begin position="63"/>
        <end position="111"/>
    </location>
</feature>
<dbReference type="InterPro" id="IPR017930">
    <property type="entry name" value="Myb_dom"/>
</dbReference>
<protein>
    <submittedName>
        <fullName evidence="9">Uncharacterized protein</fullName>
    </submittedName>
</protein>
<dbReference type="InterPro" id="IPR009057">
    <property type="entry name" value="Homeodomain-like_sf"/>
</dbReference>
<evidence type="ECO:0000313" key="10">
    <source>
        <dbReference type="Proteomes" id="UP000794436"/>
    </source>
</evidence>
<sequence length="332" mass="37369">MANARKWTPDEHERFGQALNDNDLRSWREIAAFIGTRTVRQCISHFQKSKRKAQKRAEKARKKGKVSSPHWTQEECERLQQARCDSEMTWCAIAEAVGTRTKRQCISHYQKCKGQPNMHLREELKVLSDELNQWNQRARRSATRTVHQATEIDERAYTDVETDASDDARCVQSREESPDVSNDAVVADPTGMEKYTNAATEEPTIVLDMVPSTEEAVQVLTAASNSTTDDPFKEKDVFGNDSREAHQSINEEAINAELSAPFDDTDGQLAFAGELTTTDRLCAYIFNIDLVSDPSMSNLLFAGNEDDTHDFSLLGSMPSLDECFDGSNYQLA</sequence>
<keyword evidence="3" id="KW-0804">Transcription</keyword>
<feature type="domain" description="Myb-like" evidence="6">
    <location>
        <begin position="1"/>
        <end position="50"/>
    </location>
</feature>